<gene>
    <name evidence="3" type="ORF">SI859A1_02557</name>
</gene>
<dbReference type="Gene3D" id="1.10.10.2520">
    <property type="entry name" value="Cell wall hydrolase SleB, domain 1"/>
    <property type="match status" value="1"/>
</dbReference>
<dbReference type="Pfam" id="PF07486">
    <property type="entry name" value="Hydrolase_2"/>
    <property type="match status" value="1"/>
</dbReference>
<organism evidence="3 4">
    <name type="scientific">Aurantimonas manganoxydans (strain ATCC BAA-1229 / DSM 21871 / SI85-9A1)</name>
    <dbReference type="NCBI Taxonomy" id="287752"/>
    <lineage>
        <taxon>Bacteria</taxon>
        <taxon>Pseudomonadati</taxon>
        <taxon>Pseudomonadota</taxon>
        <taxon>Alphaproteobacteria</taxon>
        <taxon>Hyphomicrobiales</taxon>
        <taxon>Aurantimonadaceae</taxon>
        <taxon>Aurantimonas</taxon>
    </lineage>
</organism>
<keyword evidence="4" id="KW-1185">Reference proteome</keyword>
<dbReference type="AlphaFoldDB" id="Q1YLJ0"/>
<protein>
    <submittedName>
        <fullName evidence="3">Putative lipoprotein</fullName>
    </submittedName>
</protein>
<proteinExistence type="predicted"/>
<evidence type="ECO:0000259" key="2">
    <source>
        <dbReference type="Pfam" id="PF07486"/>
    </source>
</evidence>
<dbReference type="InterPro" id="IPR011105">
    <property type="entry name" value="Cell_wall_hydrolase_SleB"/>
</dbReference>
<name>Q1YLJ0_AURMS</name>
<sequence>MTAHECMTRVMYFESNRSSEEGMIAVGTVVMNRLESGRYPTTVCGVVGQKNQFAPGVLTRSMEKGKDLASRTATKVLNGARHRNVEKAMFFHTAGMTFPYTNMHYLIEAGGNVFYEKRKNARRLSDPPFRNPEPYDPRRPAAQPSGMTTMAASRSAGSTSAALEPISIDDLIRADRY</sequence>
<comment type="caution">
    <text evidence="3">The sequence shown here is derived from an EMBL/GenBank/DDBJ whole genome shotgun (WGS) entry which is preliminary data.</text>
</comment>
<dbReference type="BioCyc" id="AURANTIMONAS:SI859A1_02557-MONOMER"/>
<dbReference type="InterPro" id="IPR042047">
    <property type="entry name" value="SleB_dom1"/>
</dbReference>
<evidence type="ECO:0000256" key="1">
    <source>
        <dbReference type="SAM" id="MobiDB-lite"/>
    </source>
</evidence>
<dbReference type="HOGENOM" id="CLU_111094_0_0_5"/>
<accession>Q1YLJ0</accession>
<dbReference type="EMBL" id="AAPJ01000001">
    <property type="protein sequence ID" value="EAS51741.1"/>
    <property type="molecule type" value="Genomic_DNA"/>
</dbReference>
<feature type="compositionally biased region" description="Low complexity" evidence="1">
    <location>
        <begin position="148"/>
        <end position="160"/>
    </location>
</feature>
<dbReference type="Proteomes" id="UP000000321">
    <property type="component" value="Unassembled WGS sequence"/>
</dbReference>
<evidence type="ECO:0000313" key="3">
    <source>
        <dbReference type="EMBL" id="EAS51741.1"/>
    </source>
</evidence>
<reference evidence="3 4" key="1">
    <citation type="journal article" date="2008" name="Appl. Environ. Microbiol.">
        <title>Genomic insights into Mn(II) oxidation by the marine alphaproteobacterium Aurantimonas sp. strain SI85-9A1.</title>
        <authorList>
            <person name="Dick G.J."/>
            <person name="Podell S."/>
            <person name="Johnson H.A."/>
            <person name="Rivera-Espinoza Y."/>
            <person name="Bernier-Latmani R."/>
            <person name="McCarthy J.K."/>
            <person name="Torpey J.W."/>
            <person name="Clement B.G."/>
            <person name="Gaasterland T."/>
            <person name="Tebo B.M."/>
        </authorList>
    </citation>
    <scope>NUCLEOTIDE SEQUENCE [LARGE SCALE GENOMIC DNA]</scope>
    <source>
        <strain evidence="3 4">SI85-9A1</strain>
    </source>
</reference>
<evidence type="ECO:0000313" key="4">
    <source>
        <dbReference type="Proteomes" id="UP000000321"/>
    </source>
</evidence>
<feature type="domain" description="Cell wall hydrolase SleB" evidence="2">
    <location>
        <begin position="19"/>
        <end position="115"/>
    </location>
</feature>
<dbReference type="GO" id="GO:0016787">
    <property type="term" value="F:hydrolase activity"/>
    <property type="evidence" value="ECO:0007669"/>
    <property type="project" value="InterPro"/>
</dbReference>
<keyword evidence="3" id="KW-0449">Lipoprotein</keyword>
<feature type="region of interest" description="Disordered" evidence="1">
    <location>
        <begin position="123"/>
        <end position="160"/>
    </location>
</feature>